<gene>
    <name evidence="1" type="ORF">RHMOL_Rhmol05G0158200</name>
</gene>
<keyword evidence="2" id="KW-1185">Reference proteome</keyword>
<sequence>MVETRSSRTTMALDPPQMGVDDATKATVAAKAAKATETAKATKAAKAAATAAEKATKATEVAKAATASKTGGDQITPEAFAQIQEQIKTLTQGLQTAMQENADLRKQISEPSILNLRHSRHEEEDHREEHESSEEESRNRKRYGKPPLEKPPHEQEASLKIQDQIEGLMKHIKAQTPATVEELVQNTDSLFTPKVMGLPLLRKFKMPQLETFNGSTNPLDHLERTVSIPLISRTTQTLAELMLRAQKHLNAEAVYARHSHDGFDPQAGPSQVGEFPPPDKKRRESTRKTGGKPKNKKVDSRSSSKRGGGGLPQGRYK</sequence>
<proteinExistence type="predicted"/>
<reference evidence="1" key="1">
    <citation type="submission" date="2022-02" db="EMBL/GenBank/DDBJ databases">
        <title>Plant Genome Project.</title>
        <authorList>
            <person name="Zhang R.-G."/>
        </authorList>
    </citation>
    <scope>NUCLEOTIDE SEQUENCE</scope>
    <source>
        <strain evidence="1">AT1</strain>
    </source>
</reference>
<comment type="caution">
    <text evidence="1">The sequence shown here is derived from an EMBL/GenBank/DDBJ whole genome shotgun (WGS) entry which is preliminary data.</text>
</comment>
<dbReference type="EMBL" id="CM046392">
    <property type="protein sequence ID" value="KAI8555228.1"/>
    <property type="molecule type" value="Genomic_DNA"/>
</dbReference>
<evidence type="ECO:0000313" key="1">
    <source>
        <dbReference type="EMBL" id="KAI8555228.1"/>
    </source>
</evidence>
<dbReference type="Proteomes" id="UP001062846">
    <property type="component" value="Chromosome 5"/>
</dbReference>
<name>A0ACC0NPC3_RHOML</name>
<organism evidence="1 2">
    <name type="scientific">Rhododendron molle</name>
    <name type="common">Chinese azalea</name>
    <name type="synonym">Azalea mollis</name>
    <dbReference type="NCBI Taxonomy" id="49168"/>
    <lineage>
        <taxon>Eukaryota</taxon>
        <taxon>Viridiplantae</taxon>
        <taxon>Streptophyta</taxon>
        <taxon>Embryophyta</taxon>
        <taxon>Tracheophyta</taxon>
        <taxon>Spermatophyta</taxon>
        <taxon>Magnoliopsida</taxon>
        <taxon>eudicotyledons</taxon>
        <taxon>Gunneridae</taxon>
        <taxon>Pentapetalae</taxon>
        <taxon>asterids</taxon>
        <taxon>Ericales</taxon>
        <taxon>Ericaceae</taxon>
        <taxon>Ericoideae</taxon>
        <taxon>Rhodoreae</taxon>
        <taxon>Rhododendron</taxon>
    </lineage>
</organism>
<protein>
    <submittedName>
        <fullName evidence="1">Uncharacterized protein</fullName>
    </submittedName>
</protein>
<accession>A0ACC0NPC3</accession>
<evidence type="ECO:0000313" key="2">
    <source>
        <dbReference type="Proteomes" id="UP001062846"/>
    </source>
</evidence>